<dbReference type="SUPFAM" id="SSF53067">
    <property type="entry name" value="Actin-like ATPase domain"/>
    <property type="match status" value="1"/>
</dbReference>
<dbReference type="PANTHER" id="PTHR18964">
    <property type="entry name" value="ROK (REPRESSOR, ORF, KINASE) FAMILY"/>
    <property type="match status" value="1"/>
</dbReference>
<sequence length="460" mass="51822">MLDNIKRPLKYDCEFQPMYLFVLAYQKKVATDENREIVKVLIERDNAQTALLNLEIFSQDHEDASYNYLYVERQIKTILWLKGGYKITYFGPKYLFNQLEDDYLNKDRRFDYDFMSKVYQKPFSLTYVTSDKGFSEIEHRVELSKNLDGNRIGFDLGGSDMKISCVQNGTSIFSEEIVWHPKTNENPDYHYEMIRKALNMAKEKMPQIDAIGISSAGIFVDNEVRVASLFLKVPEAVYQEKITPIYKILTKELADVPMVVANDGDVTALAGSMSLGVNSLLGIAMGTSEAAGYIDHSGKITGWLNELAFVPMDINPKAMIDEWSNDIGCGVKYLSQDGVIKLAESAGIDLSMYNAPAEKLKHIQNMHQKGNEVAENIFETVGSYLGYAILYYSLFYDIKHVLILGRVTSGIGGHILLQNALDVVKKENKALFDALSINLPDEKSRRVGQSIAAASLPKIK</sequence>
<organism evidence="2 3">
    <name type="scientific">Acholeplasma brassicae</name>
    <dbReference type="NCBI Taxonomy" id="61635"/>
    <lineage>
        <taxon>Bacteria</taxon>
        <taxon>Bacillati</taxon>
        <taxon>Mycoplasmatota</taxon>
        <taxon>Mollicutes</taxon>
        <taxon>Acholeplasmatales</taxon>
        <taxon>Acholeplasmataceae</taxon>
        <taxon>Acholeplasma</taxon>
    </lineage>
</organism>
<evidence type="ECO:0000313" key="2">
    <source>
        <dbReference type="EMBL" id="CCV66503.1"/>
    </source>
</evidence>
<keyword evidence="3" id="KW-1185">Reference proteome</keyword>
<name>U4KSC3_9MOLU</name>
<dbReference type="InterPro" id="IPR000600">
    <property type="entry name" value="ROK"/>
</dbReference>
<dbReference type="RefSeq" id="WP_030005362.1">
    <property type="nucleotide sequence ID" value="NC_022549.1"/>
</dbReference>
<dbReference type="KEGG" id="abra:BN85314820"/>
<accession>U4KSC3</accession>
<proteinExistence type="inferred from homology"/>
<dbReference type="STRING" id="61635.BN85314820"/>
<evidence type="ECO:0000256" key="1">
    <source>
        <dbReference type="ARBA" id="ARBA00006479"/>
    </source>
</evidence>
<gene>
    <name evidence="2" type="ORF">BN85314820</name>
</gene>
<dbReference type="EMBL" id="FO681348">
    <property type="protein sequence ID" value="CCV66503.1"/>
    <property type="molecule type" value="Genomic_DNA"/>
</dbReference>
<comment type="similarity">
    <text evidence="1">Belongs to the ROK (NagC/XylR) family.</text>
</comment>
<dbReference type="InterPro" id="IPR043129">
    <property type="entry name" value="ATPase_NBD"/>
</dbReference>
<protein>
    <submittedName>
        <fullName evidence="2">Putative transcriptional regulator</fullName>
    </submittedName>
</protein>
<reference evidence="2 3" key="1">
    <citation type="journal article" date="2013" name="J. Mol. Microbiol. Biotechnol.">
        <title>Analysis of the Complete Genomes of Acholeplasma brassicae , A. palmae and A. laidlawii and Their Comparison to the Obligate Parasites from ' Candidatus Phytoplasma'.</title>
        <authorList>
            <person name="Kube M."/>
            <person name="Siewert C."/>
            <person name="Migdoll A.M."/>
            <person name="Duduk B."/>
            <person name="Holz S."/>
            <person name="Rabus R."/>
            <person name="Seemuller E."/>
            <person name="Mitrovic J."/>
            <person name="Muller I."/>
            <person name="Buttner C."/>
            <person name="Reinhardt R."/>
        </authorList>
    </citation>
    <scope>NUCLEOTIDE SEQUENCE [LARGE SCALE GENOMIC DNA]</scope>
    <source>
        <strain evidence="3">0502</strain>
    </source>
</reference>
<dbReference type="Proteomes" id="UP000032737">
    <property type="component" value="Chromosome"/>
</dbReference>
<dbReference type="Gene3D" id="3.30.420.40">
    <property type="match status" value="2"/>
</dbReference>
<dbReference type="PANTHER" id="PTHR18964:SF149">
    <property type="entry name" value="BIFUNCTIONAL UDP-N-ACETYLGLUCOSAMINE 2-EPIMERASE_N-ACETYLMANNOSAMINE KINASE"/>
    <property type="match status" value="1"/>
</dbReference>
<dbReference type="Pfam" id="PF00480">
    <property type="entry name" value="ROK"/>
    <property type="match status" value="1"/>
</dbReference>
<dbReference type="HOGENOM" id="CLU_594017_0_0_14"/>
<evidence type="ECO:0000313" key="3">
    <source>
        <dbReference type="Proteomes" id="UP000032737"/>
    </source>
</evidence>
<dbReference type="AlphaFoldDB" id="U4KSC3"/>
<dbReference type="OrthoDB" id="1948591at2"/>